<dbReference type="Gene3D" id="1.20.5.340">
    <property type="match status" value="1"/>
</dbReference>
<proteinExistence type="predicted"/>
<reference evidence="3 4" key="2">
    <citation type="submission" date="2014-05" db="EMBL/GenBank/DDBJ databases">
        <title>Draft genome sequence of Halobacillus karajensis HK-03.</title>
        <authorList>
            <person name="Khelaifia S."/>
            <person name="Croce O."/>
            <person name="Lagier J.C."/>
            <person name="Raoult D."/>
        </authorList>
    </citation>
    <scope>NUCLEOTIDE SEQUENCE [LARGE SCALE GENOMIC DNA]</scope>
    <source>
        <strain evidence="3 4">HD-03</strain>
    </source>
</reference>
<keyword evidence="2" id="KW-0812">Transmembrane</keyword>
<evidence type="ECO:0000313" key="4">
    <source>
        <dbReference type="Proteomes" id="UP000028868"/>
    </source>
</evidence>
<dbReference type="AlphaFoldDB" id="A0A059NYK4"/>
<evidence type="ECO:0000313" key="3">
    <source>
        <dbReference type="EMBL" id="CDQ22562.1"/>
    </source>
</evidence>
<comment type="caution">
    <text evidence="3">The sequence shown here is derived from an EMBL/GenBank/DDBJ whole genome shotgun (WGS) entry which is preliminary data.</text>
</comment>
<dbReference type="Proteomes" id="UP000028868">
    <property type="component" value="Unassembled WGS sequence"/>
</dbReference>
<keyword evidence="2" id="KW-1133">Transmembrane helix</keyword>
<dbReference type="RefSeq" id="WP_035505927.1">
    <property type="nucleotide sequence ID" value="NZ_CCDI010000001.1"/>
</dbReference>
<protein>
    <submittedName>
        <fullName evidence="3">Uncharacterized protein</fullName>
    </submittedName>
</protein>
<accession>A0A059NYK4</accession>
<feature type="coiled-coil region" evidence="1">
    <location>
        <begin position="6"/>
        <end position="75"/>
    </location>
</feature>
<sequence length="107" mass="12348">MGEENVQLIEQNVQHNTEDIRELKKKVERVENDVSELKSNHKLTQQSITHIMTGLDELKAGFKEIDDKMDKNQEKQFQSYKTFMWKVGATITGSIIVALIVFALNIK</sequence>
<feature type="transmembrane region" description="Helical" evidence="2">
    <location>
        <begin position="83"/>
        <end position="104"/>
    </location>
</feature>
<organism evidence="3 4">
    <name type="scientific">Halobacillus karajensis</name>
    <dbReference type="NCBI Taxonomy" id="195088"/>
    <lineage>
        <taxon>Bacteria</taxon>
        <taxon>Bacillati</taxon>
        <taxon>Bacillota</taxon>
        <taxon>Bacilli</taxon>
        <taxon>Bacillales</taxon>
        <taxon>Bacillaceae</taxon>
        <taxon>Halobacillus</taxon>
    </lineage>
</organism>
<evidence type="ECO:0000256" key="1">
    <source>
        <dbReference type="SAM" id="Coils"/>
    </source>
</evidence>
<keyword evidence="2" id="KW-0472">Membrane</keyword>
<keyword evidence="4" id="KW-1185">Reference proteome</keyword>
<keyword evidence="1" id="KW-0175">Coiled coil</keyword>
<reference evidence="4" key="1">
    <citation type="submission" date="2014-03" db="EMBL/GenBank/DDBJ databases">
        <authorList>
            <person name="Urmite Genomes U."/>
        </authorList>
    </citation>
    <scope>NUCLEOTIDE SEQUENCE [LARGE SCALE GENOMIC DNA]</scope>
    <source>
        <strain evidence="4">HD-03</strain>
    </source>
</reference>
<evidence type="ECO:0000256" key="2">
    <source>
        <dbReference type="SAM" id="Phobius"/>
    </source>
</evidence>
<dbReference type="EMBL" id="CCDI010000001">
    <property type="protein sequence ID" value="CDQ22562.1"/>
    <property type="molecule type" value="Genomic_DNA"/>
</dbReference>
<gene>
    <name evidence="3" type="ORF">BN983_00775</name>
</gene>
<name>A0A059NYK4_9BACI</name>